<protein>
    <submittedName>
        <fullName evidence="1">Uncharacterized protein</fullName>
    </submittedName>
</protein>
<gene>
    <name evidence="1" type="ORF">METZ01_LOCUS108063</name>
</gene>
<evidence type="ECO:0000313" key="1">
    <source>
        <dbReference type="EMBL" id="SVA55209.1"/>
    </source>
</evidence>
<organism evidence="1">
    <name type="scientific">marine metagenome</name>
    <dbReference type="NCBI Taxonomy" id="408172"/>
    <lineage>
        <taxon>unclassified sequences</taxon>
        <taxon>metagenomes</taxon>
        <taxon>ecological metagenomes</taxon>
    </lineage>
</organism>
<dbReference type="EMBL" id="UINC01012672">
    <property type="protein sequence ID" value="SVA55209.1"/>
    <property type="molecule type" value="Genomic_DNA"/>
</dbReference>
<sequence length="88" mass="10530">MKGGLLIGFFRPSFWLETKSPMAKGLERKRRFTILTGAYHCAAKMNRHYFQWYEQLSVIWPIPLLNHYSFIGVYSMWNPQKESMKKKL</sequence>
<reference evidence="1" key="1">
    <citation type="submission" date="2018-05" db="EMBL/GenBank/DDBJ databases">
        <authorList>
            <person name="Lanie J.A."/>
            <person name="Ng W.-L."/>
            <person name="Kazmierczak K.M."/>
            <person name="Andrzejewski T.M."/>
            <person name="Davidsen T.M."/>
            <person name="Wayne K.J."/>
            <person name="Tettelin H."/>
            <person name="Glass J.I."/>
            <person name="Rusch D."/>
            <person name="Podicherti R."/>
            <person name="Tsui H.-C.T."/>
            <person name="Winkler M.E."/>
        </authorList>
    </citation>
    <scope>NUCLEOTIDE SEQUENCE</scope>
</reference>
<name>A0A381WRR7_9ZZZZ</name>
<dbReference type="AlphaFoldDB" id="A0A381WRR7"/>
<proteinExistence type="predicted"/>
<accession>A0A381WRR7</accession>